<keyword evidence="3" id="KW-1185">Reference proteome</keyword>
<evidence type="ECO:0000313" key="2">
    <source>
        <dbReference type="EMBL" id="TCT14552.1"/>
    </source>
</evidence>
<dbReference type="EMBL" id="SMAL01000005">
    <property type="protein sequence ID" value="TCT14552.1"/>
    <property type="molecule type" value="Genomic_DNA"/>
</dbReference>
<organism evidence="2 3">
    <name type="scientific">Natranaerovirga pectinivora</name>
    <dbReference type="NCBI Taxonomy" id="682400"/>
    <lineage>
        <taxon>Bacteria</taxon>
        <taxon>Bacillati</taxon>
        <taxon>Bacillota</taxon>
        <taxon>Clostridia</taxon>
        <taxon>Lachnospirales</taxon>
        <taxon>Natranaerovirgaceae</taxon>
        <taxon>Natranaerovirga</taxon>
    </lineage>
</organism>
<accession>A0A4R3MMZ9</accession>
<dbReference type="AlphaFoldDB" id="A0A4R3MMZ9"/>
<protein>
    <submittedName>
        <fullName evidence="2">Competence CoiA-like predicted nuclease</fullName>
    </submittedName>
</protein>
<dbReference type="InterPro" id="IPR057253">
    <property type="entry name" value="CoiA-like_N"/>
</dbReference>
<proteinExistence type="predicted"/>
<dbReference type="RefSeq" id="WP_132252123.1">
    <property type="nucleotide sequence ID" value="NZ_SMAL01000005.1"/>
</dbReference>
<dbReference type="Pfam" id="PF25164">
    <property type="entry name" value="CoiA_N"/>
    <property type="match status" value="1"/>
</dbReference>
<dbReference type="OrthoDB" id="9776650at2"/>
<dbReference type="Proteomes" id="UP000294902">
    <property type="component" value="Unassembled WGS sequence"/>
</dbReference>
<gene>
    <name evidence="2" type="ORF">EDC18_10533</name>
</gene>
<evidence type="ECO:0000313" key="3">
    <source>
        <dbReference type="Proteomes" id="UP000294902"/>
    </source>
</evidence>
<comment type="caution">
    <text evidence="2">The sequence shown here is derived from an EMBL/GenBank/DDBJ whole genome shotgun (WGS) entry which is preliminary data.</text>
</comment>
<evidence type="ECO:0000259" key="1">
    <source>
        <dbReference type="Pfam" id="PF25164"/>
    </source>
</evidence>
<sequence>MDILNPFGLRNGSLIHISEVKQRGLDCNCTCPSCGDILIARLGEVRSWCFAHSNNCDCNFSLESALHLFAKEVLTKYNYIKIPEVIASFKTKVCTISKPIYFYFDHVLLEETVEDIIPDIILIKGDIQLFVEIKVTHGIDLEKHKKIERLDISTIEIDLSRFFFNKEFDRSRIETIIIENVTDYKRWIYNRKVLEKEIELEDEYLIEEKENMRNQKLREELKAKWIEEQKEKTRQLISELREKNPRMYGREEKLLHTHLWKKANEYLNLTVNEIPTYLNYKIQGEIVFNCDRRIWQTYIFSNFINKYIKRQKSDYILVKGVVSWLKKDFVTIPINTYLTYLDKKEFEGIPDLTDVIGEFLLNLCRYGVLRLITDYPTENNKYHWCFIKLVDNIKLLPRKYQSNEYTEIGNELVNVNTGEVVGKLSEVYKKIRGD</sequence>
<name>A0A4R3MMZ9_9FIRM</name>
<reference evidence="2 3" key="1">
    <citation type="submission" date="2019-03" db="EMBL/GenBank/DDBJ databases">
        <title>Genomic Encyclopedia of Type Strains, Phase IV (KMG-IV): sequencing the most valuable type-strain genomes for metagenomic binning, comparative biology and taxonomic classification.</title>
        <authorList>
            <person name="Goeker M."/>
        </authorList>
    </citation>
    <scope>NUCLEOTIDE SEQUENCE [LARGE SCALE GENOMIC DNA]</scope>
    <source>
        <strain evidence="2 3">DSM 24629</strain>
    </source>
</reference>
<feature type="domain" description="Competence protein CoiA-like N-terminal" evidence="1">
    <location>
        <begin position="28"/>
        <end position="61"/>
    </location>
</feature>